<comment type="similarity">
    <text evidence="1">Belongs to the ATP-dependent AMP-binding enzyme family.</text>
</comment>
<dbReference type="SUPFAM" id="SSF56801">
    <property type="entry name" value="Acetyl-CoA synthetase-like"/>
    <property type="match status" value="1"/>
</dbReference>
<dbReference type="PROSITE" id="PS00455">
    <property type="entry name" value="AMP_BINDING"/>
    <property type="match status" value="1"/>
</dbReference>
<keyword evidence="3" id="KW-0276">Fatty acid metabolism</keyword>
<evidence type="ECO:0000256" key="2">
    <source>
        <dbReference type="ARBA" id="ARBA00022598"/>
    </source>
</evidence>
<accession>A0A1Z4N5X6</accession>
<dbReference type="AlphaFoldDB" id="A0A1Z4N5X6"/>
<dbReference type="GO" id="GO:0016874">
    <property type="term" value="F:ligase activity"/>
    <property type="evidence" value="ECO:0007669"/>
    <property type="project" value="UniProtKB-KW"/>
</dbReference>
<dbReference type="NCBIfam" id="NF006020">
    <property type="entry name" value="PRK08162.1"/>
    <property type="match status" value="1"/>
</dbReference>
<organism evidence="7 8">
    <name type="scientific">Tolypothrix tenuis PCC 7101</name>
    <dbReference type="NCBI Taxonomy" id="231146"/>
    <lineage>
        <taxon>Bacteria</taxon>
        <taxon>Bacillati</taxon>
        <taxon>Cyanobacteriota</taxon>
        <taxon>Cyanophyceae</taxon>
        <taxon>Nostocales</taxon>
        <taxon>Tolypothrichaceae</taxon>
        <taxon>Tolypothrix</taxon>
    </lineage>
</organism>
<dbReference type="Proteomes" id="UP000218785">
    <property type="component" value="Chromosome"/>
</dbReference>
<dbReference type="InterPro" id="IPR025110">
    <property type="entry name" value="AMP-bd_C"/>
</dbReference>
<dbReference type="Pfam" id="PF00501">
    <property type="entry name" value="AMP-binding"/>
    <property type="match status" value="1"/>
</dbReference>
<protein>
    <submittedName>
        <fullName evidence="7">Putative AMP-binding enzyme</fullName>
    </submittedName>
</protein>
<dbReference type="RefSeq" id="WP_096580507.1">
    <property type="nucleotide sequence ID" value="NZ_CAWNJS010000001.1"/>
</dbReference>
<dbReference type="Gene3D" id="3.40.50.12780">
    <property type="entry name" value="N-terminal domain of ligase-like"/>
    <property type="match status" value="1"/>
</dbReference>
<dbReference type="InterPro" id="IPR042099">
    <property type="entry name" value="ANL_N_sf"/>
</dbReference>
<dbReference type="KEGG" id="ttq:NIES37_51380"/>
<dbReference type="EMBL" id="AP018248">
    <property type="protein sequence ID" value="BAZ01139.1"/>
    <property type="molecule type" value="Genomic_DNA"/>
</dbReference>
<dbReference type="NCBIfam" id="NF004837">
    <property type="entry name" value="PRK06187.1"/>
    <property type="match status" value="1"/>
</dbReference>
<keyword evidence="2" id="KW-0436">Ligase</keyword>
<evidence type="ECO:0000259" key="6">
    <source>
        <dbReference type="Pfam" id="PF13193"/>
    </source>
</evidence>
<name>A0A1Z4N5X6_9CYAN</name>
<feature type="domain" description="AMP-dependent synthetase/ligase" evidence="5">
    <location>
        <begin position="18"/>
        <end position="391"/>
    </location>
</feature>
<proteinExistence type="inferred from homology"/>
<dbReference type="InterPro" id="IPR020845">
    <property type="entry name" value="AMP-binding_CS"/>
</dbReference>
<evidence type="ECO:0000256" key="1">
    <source>
        <dbReference type="ARBA" id="ARBA00006432"/>
    </source>
</evidence>
<dbReference type="GO" id="GO:0006631">
    <property type="term" value="P:fatty acid metabolic process"/>
    <property type="evidence" value="ECO:0007669"/>
    <property type="project" value="UniProtKB-KW"/>
</dbReference>
<dbReference type="Pfam" id="PF13193">
    <property type="entry name" value="AMP-binding_C"/>
    <property type="match status" value="1"/>
</dbReference>
<feature type="domain" description="AMP-binding enzyme C-terminal" evidence="6">
    <location>
        <begin position="441"/>
        <end position="515"/>
    </location>
</feature>
<dbReference type="InterPro" id="IPR000873">
    <property type="entry name" value="AMP-dep_synth/lig_dom"/>
</dbReference>
<evidence type="ECO:0000259" key="5">
    <source>
        <dbReference type="Pfam" id="PF00501"/>
    </source>
</evidence>
<keyword evidence="8" id="KW-1185">Reference proteome</keyword>
<dbReference type="PANTHER" id="PTHR43859:SF4">
    <property type="entry name" value="BUTANOATE--COA LIGASE AAE1-RELATED"/>
    <property type="match status" value="1"/>
</dbReference>
<dbReference type="FunFam" id="3.30.300.30:FF:000008">
    <property type="entry name" value="2,3-dihydroxybenzoate-AMP ligase"/>
    <property type="match status" value="1"/>
</dbReference>
<reference evidence="7 8" key="1">
    <citation type="submission" date="2017-06" db="EMBL/GenBank/DDBJ databases">
        <title>Genome sequencing of cyanobaciteial culture collection at National Institute for Environmental Studies (NIES).</title>
        <authorList>
            <person name="Hirose Y."/>
            <person name="Shimura Y."/>
            <person name="Fujisawa T."/>
            <person name="Nakamura Y."/>
            <person name="Kawachi M."/>
        </authorList>
    </citation>
    <scope>NUCLEOTIDE SEQUENCE [LARGE SCALE GENOMIC DNA]</scope>
    <source>
        <strain evidence="7 8">NIES-37</strain>
    </source>
</reference>
<dbReference type="PANTHER" id="PTHR43859">
    <property type="entry name" value="ACYL-ACTIVATING ENZYME"/>
    <property type="match status" value="1"/>
</dbReference>
<keyword evidence="4" id="KW-0443">Lipid metabolism</keyword>
<sequence>MNPEAVYRSILTPLTFIKRNAKVYSHKVAIIYKQKRFTYAEFAERINCLASALRHAGLEKGDRVAFFCFNTPPMLEAHFAVPLAGGILVSINTRLAPQEVAYILNDCGAKFLFVDTELANIIRPIQDSLETVKQIINIREIEEFEPLAGEDYEAFIQTGSDAELPWLIADEMETISINYTSGTSGKPKGVMYSHRGAYLNSLGEIIETTLTPSSVYLWTLPMFHCNGWCFTWAVTAIAGTHICLRKFHPGTVWNLIAQEKVTHFNAAPVVLISLLNHPNCPQVLAAPLTITTAGAPPSPTLIAKISEIGAKIIHVYGLTEVYGPYTACEYQSDWEDLDIAEKAKLMARQGVPYIGADGLRVVDKNMHDVPADGRTMGEVVMQGNMVMTGYYNDTKATERAFHGGWFHSGDLAVMHPDGYIEVRDRMKDIIITSGENVSSIEVEQCLYRHEAVLECAVISIPHAKRGEVPKAFVTLKEGMQVTEQELMQFCRSQIAAFKCPSTIEFTSLPKTSTGKIQKYLLREKEWVGHDKKIFGA</sequence>
<dbReference type="CDD" id="cd12118">
    <property type="entry name" value="ttLC_FACS_AEE21_like"/>
    <property type="match status" value="1"/>
</dbReference>
<dbReference type="Gene3D" id="3.30.300.30">
    <property type="match status" value="1"/>
</dbReference>
<dbReference type="InterPro" id="IPR045851">
    <property type="entry name" value="AMP-bd_C_sf"/>
</dbReference>
<evidence type="ECO:0000313" key="8">
    <source>
        <dbReference type="Proteomes" id="UP000218785"/>
    </source>
</evidence>
<evidence type="ECO:0000313" key="7">
    <source>
        <dbReference type="EMBL" id="BAZ01139.1"/>
    </source>
</evidence>
<gene>
    <name evidence="7" type="ORF">NIES37_51380</name>
</gene>
<evidence type="ECO:0000256" key="4">
    <source>
        <dbReference type="ARBA" id="ARBA00023098"/>
    </source>
</evidence>
<evidence type="ECO:0000256" key="3">
    <source>
        <dbReference type="ARBA" id="ARBA00022832"/>
    </source>
</evidence>